<dbReference type="PROSITE" id="PS00211">
    <property type="entry name" value="ABC_TRANSPORTER_1"/>
    <property type="match status" value="1"/>
</dbReference>
<dbReference type="PROSITE" id="PS50930">
    <property type="entry name" value="HTH_LYTTR"/>
    <property type="match status" value="1"/>
</dbReference>
<dbReference type="InterPro" id="IPR003439">
    <property type="entry name" value="ABC_transporter-like_ATP-bd"/>
</dbReference>
<evidence type="ECO:0000259" key="1">
    <source>
        <dbReference type="PROSITE" id="PS50893"/>
    </source>
</evidence>
<dbReference type="GO" id="GO:0005524">
    <property type="term" value="F:ATP binding"/>
    <property type="evidence" value="ECO:0007669"/>
    <property type="project" value="InterPro"/>
</dbReference>
<feature type="domain" description="ABC transporter" evidence="1">
    <location>
        <begin position="4"/>
        <end position="217"/>
    </location>
</feature>
<dbReference type="Gene3D" id="3.40.50.300">
    <property type="entry name" value="P-loop containing nucleotide triphosphate hydrolases"/>
    <property type="match status" value="1"/>
</dbReference>
<gene>
    <name evidence="3" type="ORF">SAMN04488559_101266</name>
</gene>
<dbReference type="SUPFAM" id="SSF52540">
    <property type="entry name" value="P-loop containing nucleoside triphosphate hydrolases"/>
    <property type="match status" value="1"/>
</dbReference>
<dbReference type="PANTHER" id="PTHR37299">
    <property type="entry name" value="TRANSCRIPTIONAL REGULATOR-RELATED"/>
    <property type="match status" value="1"/>
</dbReference>
<dbReference type="GO" id="GO:0016887">
    <property type="term" value="F:ATP hydrolysis activity"/>
    <property type="evidence" value="ECO:0007669"/>
    <property type="project" value="InterPro"/>
</dbReference>
<dbReference type="STRING" id="142588.SAMN04488559_101266"/>
<dbReference type="Pfam" id="PF00005">
    <property type="entry name" value="ABC_tran"/>
    <property type="match status" value="1"/>
</dbReference>
<dbReference type="InterPro" id="IPR027417">
    <property type="entry name" value="P-loop_NTPase"/>
</dbReference>
<name>A0A1H9PZU4_9LACT</name>
<dbReference type="GO" id="GO:0000156">
    <property type="term" value="F:phosphorelay response regulator activity"/>
    <property type="evidence" value="ECO:0007669"/>
    <property type="project" value="InterPro"/>
</dbReference>
<accession>A0A1H9PZU4</accession>
<dbReference type="GO" id="GO:0003677">
    <property type="term" value="F:DNA binding"/>
    <property type="evidence" value="ECO:0007669"/>
    <property type="project" value="InterPro"/>
</dbReference>
<dbReference type="Pfam" id="PF04397">
    <property type="entry name" value="LytTR"/>
    <property type="match status" value="1"/>
</dbReference>
<sequence length="329" mass="37151">MALIELKKVSKYDKQQVLLNNVQLNIEAGKCLGIKCQAITSSTLFDIIEQKTKPSSGGVVFHSCSVLSKRKDDGFYEKMTVGSYLQMFAVLSAVNSDSATIQEDFALNDLLEQPIHSLSVGQKNRLALARMLLFQPDILLIENPLHDLTSSETEILLRAFQKLLAKGMSLLLTSSYLEELALITEHLYVYDDEGLRVLEIEEANPQTNTVVTELDEKQSVLKISCKIEDKILLFNPNEIAYIESMSGTSQVYVAGVAYPSPLKISELDDKLKNFGFFRCHRSYLVNLQKVREIMSFSRNSYTLVLADTEKTMIPLSRTRLDEMKQILDF</sequence>
<keyword evidence="4" id="KW-1185">Reference proteome</keyword>
<dbReference type="AlphaFoldDB" id="A0A1H9PZU4"/>
<dbReference type="InterPro" id="IPR046947">
    <property type="entry name" value="LytR-like"/>
</dbReference>
<proteinExistence type="predicted"/>
<reference evidence="3 4" key="1">
    <citation type="submission" date="2016-10" db="EMBL/GenBank/DDBJ databases">
        <authorList>
            <person name="de Groot N.N."/>
        </authorList>
    </citation>
    <scope>NUCLEOTIDE SEQUENCE [LARGE SCALE GENOMIC DNA]</scope>
    <source>
        <strain evidence="3 4">DSM 13760</strain>
    </source>
</reference>
<dbReference type="CDD" id="cd00267">
    <property type="entry name" value="ABC_ATPase"/>
    <property type="match status" value="1"/>
</dbReference>
<dbReference type="PIRSF" id="PIRSF036612">
    <property type="entry name" value="ABC_ATP_LytTR"/>
    <property type="match status" value="1"/>
</dbReference>
<evidence type="ECO:0000259" key="2">
    <source>
        <dbReference type="PROSITE" id="PS50930"/>
    </source>
</evidence>
<evidence type="ECO:0000313" key="4">
    <source>
        <dbReference type="Proteomes" id="UP000198948"/>
    </source>
</evidence>
<dbReference type="Proteomes" id="UP000198948">
    <property type="component" value="Unassembled WGS sequence"/>
</dbReference>
<dbReference type="SMART" id="SM00850">
    <property type="entry name" value="LytTR"/>
    <property type="match status" value="1"/>
</dbReference>
<dbReference type="InterPro" id="IPR012046">
    <property type="entry name" value="LytTR_ABC"/>
</dbReference>
<protein>
    <submittedName>
        <fullName evidence="3">Transcriptional regulator, LytTR family</fullName>
    </submittedName>
</protein>
<dbReference type="PROSITE" id="PS50893">
    <property type="entry name" value="ABC_TRANSPORTER_2"/>
    <property type="match status" value="1"/>
</dbReference>
<dbReference type="RefSeq" id="WP_092649469.1">
    <property type="nucleotide sequence ID" value="NZ_FOHA01000001.1"/>
</dbReference>
<organism evidence="3 4">
    <name type="scientific">Isobaculum melis</name>
    <dbReference type="NCBI Taxonomy" id="142588"/>
    <lineage>
        <taxon>Bacteria</taxon>
        <taxon>Bacillati</taxon>
        <taxon>Bacillota</taxon>
        <taxon>Bacilli</taxon>
        <taxon>Lactobacillales</taxon>
        <taxon>Carnobacteriaceae</taxon>
        <taxon>Isobaculum</taxon>
    </lineage>
</organism>
<dbReference type="OrthoDB" id="9809318at2"/>
<dbReference type="InterPro" id="IPR017871">
    <property type="entry name" value="ABC_transporter-like_CS"/>
</dbReference>
<dbReference type="InterPro" id="IPR007492">
    <property type="entry name" value="LytTR_DNA-bd_dom"/>
</dbReference>
<dbReference type="Gene3D" id="2.40.50.1020">
    <property type="entry name" value="LytTr DNA-binding domain"/>
    <property type="match status" value="1"/>
</dbReference>
<dbReference type="PANTHER" id="PTHR37299:SF1">
    <property type="entry name" value="STAGE 0 SPORULATION PROTEIN A HOMOLOG"/>
    <property type="match status" value="1"/>
</dbReference>
<evidence type="ECO:0000313" key="3">
    <source>
        <dbReference type="EMBL" id="SER53816.1"/>
    </source>
</evidence>
<dbReference type="EMBL" id="FOHA01000001">
    <property type="protein sequence ID" value="SER53816.1"/>
    <property type="molecule type" value="Genomic_DNA"/>
</dbReference>
<feature type="domain" description="HTH LytTR-type" evidence="2">
    <location>
        <begin position="223"/>
        <end position="329"/>
    </location>
</feature>